<reference evidence="1" key="1">
    <citation type="submission" date="2022-01" db="EMBL/GenBank/DDBJ databases">
        <authorList>
            <person name="King R."/>
        </authorList>
    </citation>
    <scope>NUCLEOTIDE SEQUENCE</scope>
</reference>
<proteinExistence type="predicted"/>
<organism evidence="1 2">
    <name type="scientific">Psylliodes chrysocephalus</name>
    <dbReference type="NCBI Taxonomy" id="3402493"/>
    <lineage>
        <taxon>Eukaryota</taxon>
        <taxon>Metazoa</taxon>
        <taxon>Ecdysozoa</taxon>
        <taxon>Arthropoda</taxon>
        <taxon>Hexapoda</taxon>
        <taxon>Insecta</taxon>
        <taxon>Pterygota</taxon>
        <taxon>Neoptera</taxon>
        <taxon>Endopterygota</taxon>
        <taxon>Coleoptera</taxon>
        <taxon>Polyphaga</taxon>
        <taxon>Cucujiformia</taxon>
        <taxon>Chrysomeloidea</taxon>
        <taxon>Chrysomelidae</taxon>
        <taxon>Galerucinae</taxon>
        <taxon>Alticini</taxon>
        <taxon>Psylliodes</taxon>
    </lineage>
</organism>
<sequence length="300" mass="34645">MEDIEFNISVKNGNVGSRKKKIRKIPKKTIEKCKRYEDKDPLLKKFKRPCNHSGKSFKCNNSKLPDIKLLRKSFYSTCIKSDQDVKLSYMISVGPVERKRTCKPNPRKRFFNTLYHLAPKKETRPTRVCLKFLVKALGITERRVNSNKIQFGFSSPATDICALCNRLKYQIKMEKDPNKKSDLIVKHRIHNKRAKAFYELARASPPDSLTFCFDMQVQPLPRTPINDAFYAQQVSYYVLCCVDMQAKAPTFYTWTEDMAGRGFVEVSSALLDHLNSLDLSNKQKFVSFVMGAEGKIKMPM</sequence>
<accession>A0A9P0D308</accession>
<dbReference type="EMBL" id="OV651816">
    <property type="protein sequence ID" value="CAH1109322.1"/>
    <property type="molecule type" value="Genomic_DNA"/>
</dbReference>
<keyword evidence="2" id="KW-1185">Reference proteome</keyword>
<dbReference type="AlphaFoldDB" id="A0A9P0D308"/>
<protein>
    <submittedName>
        <fullName evidence="1">Uncharacterized protein</fullName>
    </submittedName>
</protein>
<dbReference type="OrthoDB" id="6779103at2759"/>
<evidence type="ECO:0000313" key="2">
    <source>
        <dbReference type="Proteomes" id="UP001153636"/>
    </source>
</evidence>
<name>A0A9P0D308_9CUCU</name>
<evidence type="ECO:0000313" key="1">
    <source>
        <dbReference type="EMBL" id="CAH1109322.1"/>
    </source>
</evidence>
<gene>
    <name evidence="1" type="ORF">PSYICH_LOCUS10536</name>
</gene>
<dbReference type="Proteomes" id="UP001153636">
    <property type="component" value="Chromosome 4"/>
</dbReference>